<evidence type="ECO:0008006" key="3">
    <source>
        <dbReference type="Google" id="ProtNLM"/>
    </source>
</evidence>
<sequence length="146" mass="15464">MELGDLQAVFQGFAGGATELDGKSFAKLSKDCALLDKKLTATDIDLIFAKVKDKSARKITFQQFIDALDHMATKKGISKEDLAAKIVATGGPKFTGTKAEAVKFYDDKSTFTGVHANGGPSTIDAHGGGLANLLDRSPADVRGRKM</sequence>
<dbReference type="InterPro" id="IPR008907">
    <property type="entry name" value="TPP/p25"/>
</dbReference>
<proteinExistence type="inferred from homology"/>
<dbReference type="VEuPathDB" id="CryptoDB:Cvel_29348"/>
<organism evidence="2">
    <name type="scientific">Chromera velia CCMP2878</name>
    <dbReference type="NCBI Taxonomy" id="1169474"/>
    <lineage>
        <taxon>Eukaryota</taxon>
        <taxon>Sar</taxon>
        <taxon>Alveolata</taxon>
        <taxon>Colpodellida</taxon>
        <taxon>Chromeraceae</taxon>
        <taxon>Chromera</taxon>
    </lineage>
</organism>
<protein>
    <recommendedName>
        <fullName evidence="3">EF-hand domain-containing protein</fullName>
    </recommendedName>
</protein>
<name>A0A0G4HN69_9ALVE</name>
<dbReference type="GO" id="GO:0032273">
    <property type="term" value="P:positive regulation of protein polymerization"/>
    <property type="evidence" value="ECO:0007669"/>
    <property type="project" value="TreeGrafter"/>
</dbReference>
<dbReference type="PANTHER" id="PTHR12932">
    <property type="entry name" value="P25 ALPHA-RELATED"/>
    <property type="match status" value="1"/>
</dbReference>
<dbReference type="InterPro" id="IPR011992">
    <property type="entry name" value="EF-hand-dom_pair"/>
</dbReference>
<dbReference type="EMBL" id="CDMZ01003222">
    <property type="protein sequence ID" value="CEM45571.1"/>
    <property type="molecule type" value="Genomic_DNA"/>
</dbReference>
<evidence type="ECO:0000256" key="1">
    <source>
        <dbReference type="ARBA" id="ARBA00010994"/>
    </source>
</evidence>
<dbReference type="GO" id="GO:0005874">
    <property type="term" value="C:microtubule"/>
    <property type="evidence" value="ECO:0007669"/>
    <property type="project" value="TreeGrafter"/>
</dbReference>
<dbReference type="GO" id="GO:0046785">
    <property type="term" value="P:microtubule polymerization"/>
    <property type="evidence" value="ECO:0007669"/>
    <property type="project" value="InterPro"/>
</dbReference>
<comment type="similarity">
    <text evidence="1">Belongs to the TPPP family.</text>
</comment>
<dbReference type="PANTHER" id="PTHR12932:SF9">
    <property type="entry name" value="TUBULIN POLYMERIZATION-PROMOTING PROTEIN HOMOLOG"/>
    <property type="match status" value="1"/>
</dbReference>
<dbReference type="GO" id="GO:0001578">
    <property type="term" value="P:microtubule bundle formation"/>
    <property type="evidence" value="ECO:0007669"/>
    <property type="project" value="TreeGrafter"/>
</dbReference>
<dbReference type="AlphaFoldDB" id="A0A0G4HN69"/>
<dbReference type="Pfam" id="PF05517">
    <property type="entry name" value="p25-alpha"/>
    <property type="match status" value="1"/>
</dbReference>
<reference evidence="2" key="1">
    <citation type="submission" date="2014-11" db="EMBL/GenBank/DDBJ databases">
        <authorList>
            <person name="Otto D Thomas"/>
            <person name="Naeem Raeece"/>
        </authorList>
    </citation>
    <scope>NUCLEOTIDE SEQUENCE</scope>
</reference>
<gene>
    <name evidence="2" type="ORF">Cvel_29348</name>
</gene>
<accession>A0A0G4HN69</accession>
<dbReference type="PhylomeDB" id="A0A0G4HN69"/>
<dbReference type="Gene3D" id="1.10.238.10">
    <property type="entry name" value="EF-hand"/>
    <property type="match status" value="1"/>
</dbReference>
<dbReference type="GO" id="GO:0015631">
    <property type="term" value="F:tubulin binding"/>
    <property type="evidence" value="ECO:0007669"/>
    <property type="project" value="InterPro"/>
</dbReference>
<evidence type="ECO:0000313" key="2">
    <source>
        <dbReference type="EMBL" id="CEM45571.1"/>
    </source>
</evidence>
<dbReference type="SUPFAM" id="SSF47473">
    <property type="entry name" value="EF-hand"/>
    <property type="match status" value="1"/>
</dbReference>